<dbReference type="Proteomes" id="UP000282084">
    <property type="component" value="Unassembled WGS sequence"/>
</dbReference>
<dbReference type="EMBL" id="RBXO01000001">
    <property type="protein sequence ID" value="RKT57065.1"/>
    <property type="molecule type" value="Genomic_DNA"/>
</dbReference>
<organism evidence="2 3">
    <name type="scientific">Saccharothrix australiensis</name>
    <dbReference type="NCBI Taxonomy" id="2072"/>
    <lineage>
        <taxon>Bacteria</taxon>
        <taxon>Bacillati</taxon>
        <taxon>Actinomycetota</taxon>
        <taxon>Actinomycetes</taxon>
        <taxon>Pseudonocardiales</taxon>
        <taxon>Pseudonocardiaceae</taxon>
        <taxon>Saccharothrix</taxon>
    </lineage>
</organism>
<accession>A0A495W8H6</accession>
<keyword evidence="1" id="KW-1133">Transmembrane helix</keyword>
<feature type="transmembrane region" description="Helical" evidence="1">
    <location>
        <begin position="286"/>
        <end position="309"/>
    </location>
</feature>
<gene>
    <name evidence="2" type="ORF">C8E97_5779</name>
</gene>
<comment type="caution">
    <text evidence="2">The sequence shown here is derived from an EMBL/GenBank/DDBJ whole genome shotgun (WGS) entry which is preliminary data.</text>
</comment>
<dbReference type="AlphaFoldDB" id="A0A495W8H6"/>
<feature type="transmembrane region" description="Helical" evidence="1">
    <location>
        <begin position="367"/>
        <end position="385"/>
    </location>
</feature>
<evidence type="ECO:0000313" key="3">
    <source>
        <dbReference type="Proteomes" id="UP000282084"/>
    </source>
</evidence>
<reference evidence="2 3" key="1">
    <citation type="submission" date="2018-10" db="EMBL/GenBank/DDBJ databases">
        <title>Sequencing the genomes of 1000 actinobacteria strains.</title>
        <authorList>
            <person name="Klenk H.-P."/>
        </authorList>
    </citation>
    <scope>NUCLEOTIDE SEQUENCE [LARGE SCALE GENOMIC DNA]</scope>
    <source>
        <strain evidence="2 3">DSM 43800</strain>
    </source>
</reference>
<sequence>MFASVLREITGYFDKRALVSAFFPVLVFAGGTAVVVWTTLAGVEGAVRSWGGRPATVQLGLVLGFLVLVAFLTFVLGTLREWQDRVCQGHWPAWAARAREPLARRHRAARRALIDRDEALREREEALAAERAAWPDPADATPGTLTEEAARSAFDRLDALPAQHPPTWPGGTAAVLADLVRGVRADTEERVGAVTGLVRRLDAHLSVVEQDVRDRRAEVQRDLFLRYPQPPADVSPTGMGNVVRAAEQHPSTRYRLDAVVLWTRLRTVLPQEFADTVRDAKVSVDLLLTVAAFLPLFGVPLTWWLAWRLPRVEGVAAWLTVFAIAVCAFALCRAAYRMTPVVLALAALLVCHTFAGFWHPVLRGEVALLWTGALFVLSYGLYRNATHAMLAYAERLRTAFDLYRWKLLEELRLALPDTLAEERRTWGGLSQFLYRGGTTDPDAIRYAHPDPDATA</sequence>
<keyword evidence="1" id="KW-0812">Transmembrane</keyword>
<name>A0A495W8H6_9PSEU</name>
<feature type="transmembrane region" description="Helical" evidence="1">
    <location>
        <begin position="21"/>
        <end position="43"/>
    </location>
</feature>
<feature type="transmembrane region" description="Helical" evidence="1">
    <location>
        <begin position="315"/>
        <end position="334"/>
    </location>
</feature>
<evidence type="ECO:0000313" key="2">
    <source>
        <dbReference type="EMBL" id="RKT57065.1"/>
    </source>
</evidence>
<dbReference type="OrthoDB" id="529448at2"/>
<evidence type="ECO:0000256" key="1">
    <source>
        <dbReference type="SAM" id="Phobius"/>
    </source>
</evidence>
<proteinExistence type="predicted"/>
<feature type="transmembrane region" description="Helical" evidence="1">
    <location>
        <begin position="55"/>
        <end position="76"/>
    </location>
</feature>
<protein>
    <submittedName>
        <fullName evidence="2">Uncharacterized protein</fullName>
    </submittedName>
</protein>
<keyword evidence="3" id="KW-1185">Reference proteome</keyword>
<dbReference type="RefSeq" id="WP_121008521.1">
    <property type="nucleotide sequence ID" value="NZ_RBXO01000001.1"/>
</dbReference>
<keyword evidence="1" id="KW-0472">Membrane</keyword>
<feature type="transmembrane region" description="Helical" evidence="1">
    <location>
        <begin position="341"/>
        <end position="361"/>
    </location>
</feature>